<evidence type="ECO:0000256" key="3">
    <source>
        <dbReference type="ARBA" id="ARBA00023136"/>
    </source>
</evidence>
<feature type="domain" description="Bacterial surface antigen (D15)" evidence="4">
    <location>
        <begin position="425"/>
        <end position="720"/>
    </location>
</feature>
<keyword evidence="6" id="KW-1185">Reference proteome</keyword>
<organism evidence="5 6">
    <name type="scientific">Croceicoccus mobilis</name>
    <dbReference type="NCBI Taxonomy" id="1703339"/>
    <lineage>
        <taxon>Bacteria</taxon>
        <taxon>Pseudomonadati</taxon>
        <taxon>Pseudomonadota</taxon>
        <taxon>Alphaproteobacteria</taxon>
        <taxon>Sphingomonadales</taxon>
        <taxon>Erythrobacteraceae</taxon>
        <taxon>Croceicoccus</taxon>
    </lineage>
</organism>
<dbReference type="AlphaFoldDB" id="A0A916YQ88"/>
<dbReference type="GO" id="GO:0019867">
    <property type="term" value="C:outer membrane"/>
    <property type="evidence" value="ECO:0007669"/>
    <property type="project" value="InterPro"/>
</dbReference>
<dbReference type="InterPro" id="IPR039910">
    <property type="entry name" value="D15-like"/>
</dbReference>
<reference evidence="5" key="2">
    <citation type="submission" date="2020-09" db="EMBL/GenBank/DDBJ databases">
        <authorList>
            <person name="Sun Q."/>
            <person name="Zhou Y."/>
        </authorList>
    </citation>
    <scope>NUCLEOTIDE SEQUENCE</scope>
    <source>
        <strain evidence="5">CGMCC 1.15360</strain>
    </source>
</reference>
<accession>A0A916YQ88</accession>
<dbReference type="Pfam" id="PF01103">
    <property type="entry name" value="Omp85"/>
    <property type="match status" value="1"/>
</dbReference>
<comment type="subcellular location">
    <subcellularLocation>
        <location evidence="1">Membrane</location>
    </subcellularLocation>
</comment>
<dbReference type="Proteomes" id="UP000612349">
    <property type="component" value="Unassembled WGS sequence"/>
</dbReference>
<dbReference type="InterPro" id="IPR000184">
    <property type="entry name" value="Bac_surfAg_D15"/>
</dbReference>
<dbReference type="EMBL" id="BMIP01000001">
    <property type="protein sequence ID" value="GGD56011.1"/>
    <property type="molecule type" value="Genomic_DNA"/>
</dbReference>
<dbReference type="Gene3D" id="3.10.20.310">
    <property type="entry name" value="membrane protein fhac"/>
    <property type="match status" value="2"/>
</dbReference>
<protein>
    <submittedName>
        <fullName evidence="5">Outer membrane protein assembly factor</fullName>
    </submittedName>
</protein>
<evidence type="ECO:0000313" key="6">
    <source>
        <dbReference type="Proteomes" id="UP000612349"/>
    </source>
</evidence>
<reference evidence="5" key="1">
    <citation type="journal article" date="2014" name="Int. J. Syst. Evol. Microbiol.">
        <title>Complete genome sequence of Corynebacterium casei LMG S-19264T (=DSM 44701T), isolated from a smear-ripened cheese.</title>
        <authorList>
            <consortium name="US DOE Joint Genome Institute (JGI-PGF)"/>
            <person name="Walter F."/>
            <person name="Albersmeier A."/>
            <person name="Kalinowski J."/>
            <person name="Ruckert C."/>
        </authorList>
    </citation>
    <scope>NUCLEOTIDE SEQUENCE</scope>
    <source>
        <strain evidence="5">CGMCC 1.15360</strain>
    </source>
</reference>
<keyword evidence="2" id="KW-0812">Transmembrane</keyword>
<dbReference type="RefSeq" id="WP_229665183.1">
    <property type="nucleotide sequence ID" value="NZ_BMIP01000001.1"/>
</dbReference>
<dbReference type="Gene3D" id="2.40.160.50">
    <property type="entry name" value="membrane protein fhac: a member of the omp85/tpsb transporter family"/>
    <property type="match status" value="1"/>
</dbReference>
<sequence length="720" mass="78241">MLALACLPGMAMAQSMDADAELEELIPDSAISDPESWAMDTEAANTPTTDDIDPASELDDDGFTLDWPEDSDFEVTIEDLEIDPELEGLLNWRDDPPARDLALPGMTERQDENESAQLVENKISGRITFNYPESFSEFSELDGFIARFEGLSDIKNLRDGDDNLAQVANRAQADSELLTEMLSVYGFYDAEVRQRVRTPPESQGSGPDGGVMAKDATFVFTLDPGERYKYGAVELPGLEKTGDDYDALRADFEIQPGDYIQEDRIVTERIDLQIALGETGYPFVDLGAPELLIDHERDEGDLTLEVTSGGKYDFGNIVSGSPDFLSGKHLSEIARFDEGDSYKASDVDDLREAILATGLVSSLSIEPVETTAPTDGEPGTVDVAVEMTPAPLRTISGSLGYGTGQGFTATAAWEHRNFFPPEGMLRLRAIAGTQEQLAGATFRRNNWHGRDRVLTLDVFANTIDRDAYEARTVSAIGKFEKLSTLLFQKKLAWSIGLELVATQEREGTLDGEVGPRETYFVAALPGQVTLDYSDSLLDPTKGWRITGFISPETSHTNGNQSQYARSWIEGRYYQPVSDSLVIAGRAKFGTIQGTAIDNVAPSRRLYAGGGGSVRGYDYQGIGPQNDVGDPTGGRSLSEFSLEARYRTGLLDGAVSIVPFIDAGTVDTGTTPGVSNLQYGAGIGMRYHTNFGPLRVDLATPLNPRPGDSRIGVYIALGQSF</sequence>
<evidence type="ECO:0000256" key="2">
    <source>
        <dbReference type="ARBA" id="ARBA00022452"/>
    </source>
</evidence>
<evidence type="ECO:0000313" key="5">
    <source>
        <dbReference type="EMBL" id="GGD56011.1"/>
    </source>
</evidence>
<keyword evidence="3" id="KW-0472">Membrane</keyword>
<proteinExistence type="predicted"/>
<name>A0A916YQ88_9SPHN</name>
<evidence type="ECO:0000259" key="4">
    <source>
        <dbReference type="Pfam" id="PF01103"/>
    </source>
</evidence>
<dbReference type="PANTHER" id="PTHR12815:SF42">
    <property type="entry name" value="BACTERIAL SURFACE ANTIGEN (D15) DOMAIN-CONTAINING PROTEIN"/>
    <property type="match status" value="1"/>
</dbReference>
<dbReference type="PANTHER" id="PTHR12815">
    <property type="entry name" value="SORTING AND ASSEMBLY MACHINERY SAMM50 PROTEIN FAMILY MEMBER"/>
    <property type="match status" value="1"/>
</dbReference>
<gene>
    <name evidence="5" type="ORF">GCM10010990_01510</name>
</gene>
<keyword evidence="2" id="KW-1134">Transmembrane beta strand</keyword>
<comment type="caution">
    <text evidence="5">The sequence shown here is derived from an EMBL/GenBank/DDBJ whole genome shotgun (WGS) entry which is preliminary data.</text>
</comment>
<evidence type="ECO:0000256" key="1">
    <source>
        <dbReference type="ARBA" id="ARBA00004370"/>
    </source>
</evidence>